<dbReference type="Proteomes" id="UP001524478">
    <property type="component" value="Unassembled WGS sequence"/>
</dbReference>
<proteinExistence type="predicted"/>
<dbReference type="PANTHER" id="PTHR42685">
    <property type="entry name" value="GERANYLGERANYL DIPHOSPHATE REDUCTASE"/>
    <property type="match status" value="1"/>
</dbReference>
<dbReference type="RefSeq" id="WP_216557281.1">
    <property type="nucleotide sequence ID" value="NZ_CP172320.1"/>
</dbReference>
<gene>
    <name evidence="1" type="ORF">NE686_15460</name>
</gene>
<dbReference type="PANTHER" id="PTHR42685:SF22">
    <property type="entry name" value="CONDITIONED MEDIUM FACTOR RECEPTOR 1"/>
    <property type="match status" value="1"/>
</dbReference>
<evidence type="ECO:0000313" key="2">
    <source>
        <dbReference type="Proteomes" id="UP001524478"/>
    </source>
</evidence>
<dbReference type="NCBIfam" id="NF008519">
    <property type="entry name" value="PRK11445.1"/>
    <property type="match status" value="1"/>
</dbReference>
<dbReference type="InterPro" id="IPR050407">
    <property type="entry name" value="Geranylgeranyl_reductase"/>
</dbReference>
<protein>
    <submittedName>
        <fullName evidence="1">FAD-binding protein</fullName>
    </submittedName>
</protein>
<dbReference type="EMBL" id="JANGAC010000013">
    <property type="protein sequence ID" value="MCQ4924498.1"/>
    <property type="molecule type" value="Genomic_DNA"/>
</dbReference>
<reference evidence="1 2" key="1">
    <citation type="submission" date="2022-06" db="EMBL/GenBank/DDBJ databases">
        <title>Isolation of gut microbiota from human fecal samples.</title>
        <authorList>
            <person name="Pamer E.G."/>
            <person name="Barat B."/>
            <person name="Waligurski E."/>
            <person name="Medina S."/>
            <person name="Paddock L."/>
            <person name="Mostad J."/>
        </authorList>
    </citation>
    <scope>NUCLEOTIDE SEQUENCE [LARGE SCALE GENOMIC DNA]</scope>
    <source>
        <strain evidence="1 2">DFI.7.95</strain>
    </source>
</reference>
<name>A0ABT1SDE6_9FIRM</name>
<organism evidence="1 2">
    <name type="scientific">Tissierella carlieri</name>
    <dbReference type="NCBI Taxonomy" id="689904"/>
    <lineage>
        <taxon>Bacteria</taxon>
        <taxon>Bacillati</taxon>
        <taxon>Bacillota</taxon>
        <taxon>Tissierellia</taxon>
        <taxon>Tissierellales</taxon>
        <taxon>Tissierellaceae</taxon>
        <taxon>Tissierella</taxon>
    </lineage>
</organism>
<keyword evidence="2" id="KW-1185">Reference proteome</keyword>
<sequence length="360" mass="41205">MYDIIIIGGGPAGATLARLIGKDYKVLVLERRDFQESYEYNRVKPCGGLIAPDAQLMLAKFGLGVPKSVLMSPQLFAVRVLDFDNSNERYYQRNYINIDREGFDKWLASLIPSQTDIIYNCMYKSYKTTDDGVIVKFIYNGKECEEKAKIIVGADGAFSKVRKQGFKSFPDPNIYISIQEWFKTDCDLDYYGAIFDREITDFYSWTIPKEDHLIVGSALKPNDNVHKKFQLLKEKLKKQGFRLENSIKIEGTHLLRPKKSNQVCTGNNQIALIGEAAGFISPSSAEGLSYAFRSSLALAKALREDFSKYNILYNSYTKSLLWNIRMKNIKIPAMYNKHLRNLIMKTGVLSVKVENFEKRY</sequence>
<comment type="caution">
    <text evidence="1">The sequence shown here is derived from an EMBL/GenBank/DDBJ whole genome shotgun (WGS) entry which is preliminary data.</text>
</comment>
<evidence type="ECO:0000313" key="1">
    <source>
        <dbReference type="EMBL" id="MCQ4924498.1"/>
    </source>
</evidence>
<accession>A0ABT1SDE6</accession>